<gene>
    <name evidence="3" type="ORF">F8154_09185</name>
</gene>
<feature type="region of interest" description="Disordered" evidence="1">
    <location>
        <begin position="37"/>
        <end position="57"/>
    </location>
</feature>
<dbReference type="Pfam" id="PF01979">
    <property type="entry name" value="Amidohydro_1"/>
    <property type="match status" value="1"/>
</dbReference>
<dbReference type="InterPro" id="IPR051781">
    <property type="entry name" value="Metallo-dep_Hydrolase"/>
</dbReference>
<dbReference type="InterPro" id="IPR032466">
    <property type="entry name" value="Metal_Hydrolase"/>
</dbReference>
<keyword evidence="3" id="KW-0378">Hydrolase</keyword>
<dbReference type="Gene3D" id="1.20.58.520">
    <property type="entry name" value="Amidohydrolase"/>
    <property type="match status" value="1"/>
</dbReference>
<evidence type="ECO:0000256" key="1">
    <source>
        <dbReference type="SAM" id="MobiDB-lite"/>
    </source>
</evidence>
<proteinExistence type="predicted"/>
<organism evidence="3 4">
    <name type="scientific">Alkaliphilus pronyensis</name>
    <dbReference type="NCBI Taxonomy" id="1482732"/>
    <lineage>
        <taxon>Bacteria</taxon>
        <taxon>Bacillati</taxon>
        <taxon>Bacillota</taxon>
        <taxon>Clostridia</taxon>
        <taxon>Peptostreptococcales</taxon>
        <taxon>Natronincolaceae</taxon>
        <taxon>Alkaliphilus</taxon>
    </lineage>
</organism>
<dbReference type="Gene3D" id="3.30.110.90">
    <property type="entry name" value="Amidohydrolase"/>
    <property type="match status" value="1"/>
</dbReference>
<dbReference type="EMBL" id="WBZC01000029">
    <property type="protein sequence ID" value="KAB3534384.1"/>
    <property type="molecule type" value="Genomic_DNA"/>
</dbReference>
<dbReference type="RefSeq" id="WP_151861321.1">
    <property type="nucleotide sequence ID" value="NZ_WBZC01000029.1"/>
</dbReference>
<dbReference type="PANTHER" id="PTHR43135:SF3">
    <property type="entry name" value="ALPHA-D-RIBOSE 1-METHYLPHOSPHONATE 5-TRIPHOSPHATE DIPHOSPHATASE"/>
    <property type="match status" value="1"/>
</dbReference>
<dbReference type="Gene3D" id="3.40.50.10910">
    <property type="entry name" value="Amidohydrolase"/>
    <property type="match status" value="1"/>
</dbReference>
<dbReference type="PANTHER" id="PTHR43135">
    <property type="entry name" value="ALPHA-D-RIBOSE 1-METHYLPHOSPHONATE 5-TRIPHOSPHATE DIPHOSPHATASE"/>
    <property type="match status" value="1"/>
</dbReference>
<comment type="caution">
    <text evidence="3">The sequence shown here is derived from an EMBL/GenBank/DDBJ whole genome shotgun (WGS) entry which is preliminary data.</text>
</comment>
<dbReference type="AlphaFoldDB" id="A0A6I0F0U1"/>
<dbReference type="OrthoDB" id="9797498at2"/>
<reference evidence="3 4" key="1">
    <citation type="submission" date="2019-10" db="EMBL/GenBank/DDBJ databases">
        <title>Alkaliphilus serpentinus sp. nov. and Alkaliphilus pronyensis sp. nov., two novel anaerobic alkaliphilic species isolated from the serpentinized-hosted hydrothermal field of the Prony Bay (New Caledonia).</title>
        <authorList>
            <person name="Postec A."/>
        </authorList>
    </citation>
    <scope>NUCLEOTIDE SEQUENCE [LARGE SCALE GENOMIC DNA]</scope>
    <source>
        <strain evidence="3 4">LacV</strain>
    </source>
</reference>
<accession>A0A6I0F0U1</accession>
<sequence length="447" mass="50046">MNRHMGLKSNLVSMIMVFIVAICIVVLVGCNAKEPTIVKDSQNTSPHPNSQDSEASKKANTIVFQNVNIITMTDDKVLENYSVVIKDDLIAEIGKFETVTIPEDAKIIEGEGKYLMPGLVDMHVHLFSYTGEENLYLANGVTSVQNMWGHPRTIMQRDFNNRRLTGPRIFTTGPLMDGPNPIHQGSLVLETPEEARKAVISVQTQGYDAVKVYEKLTIEVYEEIMKTADEIGIKVVGHVPRQVGIRKVLELGQDSIEHLSGYSESNIENEAEMTVENNVWNTPTLAIIHILKEENEIEGLEYINPETIEIWRNIRLSLKYDIDLETGQNFVRIIHEKGGKLLAGTDANNPFVVPGFSLHSELEYLAGAGLTPYEVLKTVTYNPAEFLGQLDKLGTVEEGKKADLILLSKNPLVDVKNTRTLEGTMVRGVWLTNESLQEELKKLRESY</sequence>
<dbReference type="InterPro" id="IPR011059">
    <property type="entry name" value="Metal-dep_hydrolase_composite"/>
</dbReference>
<dbReference type="Gene3D" id="2.30.40.10">
    <property type="entry name" value="Urease, subunit C, domain 1"/>
    <property type="match status" value="1"/>
</dbReference>
<dbReference type="InterPro" id="IPR006680">
    <property type="entry name" value="Amidohydro-rel"/>
</dbReference>
<feature type="domain" description="Amidohydrolase-related" evidence="2">
    <location>
        <begin position="114"/>
        <end position="430"/>
    </location>
</feature>
<feature type="compositionally biased region" description="Polar residues" evidence="1">
    <location>
        <begin position="39"/>
        <end position="57"/>
    </location>
</feature>
<dbReference type="GO" id="GO:0016810">
    <property type="term" value="F:hydrolase activity, acting on carbon-nitrogen (but not peptide) bonds"/>
    <property type="evidence" value="ECO:0007669"/>
    <property type="project" value="InterPro"/>
</dbReference>
<dbReference type="PROSITE" id="PS51257">
    <property type="entry name" value="PROKAR_LIPOPROTEIN"/>
    <property type="match status" value="1"/>
</dbReference>
<dbReference type="SUPFAM" id="SSF51338">
    <property type="entry name" value="Composite domain of metallo-dependent hydrolases"/>
    <property type="match status" value="1"/>
</dbReference>
<name>A0A6I0F0U1_9FIRM</name>
<dbReference type="Proteomes" id="UP000432715">
    <property type="component" value="Unassembled WGS sequence"/>
</dbReference>
<protein>
    <submittedName>
        <fullName evidence="3">Amidohydrolase family protein</fullName>
    </submittedName>
</protein>
<evidence type="ECO:0000313" key="4">
    <source>
        <dbReference type="Proteomes" id="UP000432715"/>
    </source>
</evidence>
<evidence type="ECO:0000313" key="3">
    <source>
        <dbReference type="EMBL" id="KAB3534384.1"/>
    </source>
</evidence>
<evidence type="ECO:0000259" key="2">
    <source>
        <dbReference type="Pfam" id="PF01979"/>
    </source>
</evidence>
<dbReference type="SUPFAM" id="SSF51556">
    <property type="entry name" value="Metallo-dependent hydrolases"/>
    <property type="match status" value="1"/>
</dbReference>
<keyword evidence="4" id="KW-1185">Reference proteome</keyword>